<comment type="caution">
    <text evidence="1">The sequence shown here is derived from an EMBL/GenBank/DDBJ whole genome shotgun (WGS) entry which is preliminary data.</text>
</comment>
<evidence type="ECO:0000313" key="2">
    <source>
        <dbReference type="Proteomes" id="UP000308744"/>
    </source>
</evidence>
<reference evidence="1 2" key="1">
    <citation type="submission" date="2019-04" db="EMBL/GenBank/DDBJ databases">
        <title>Lysinibacillus genome sequencing.</title>
        <authorList>
            <person name="Dunlap C."/>
        </authorList>
    </citation>
    <scope>NUCLEOTIDE SEQUENCE [LARGE SCALE GENOMIC DNA]</scope>
    <source>
        <strain evidence="1 2">CCTCC AB 2010389</strain>
    </source>
</reference>
<dbReference type="AlphaFoldDB" id="A0A4U2YQS5"/>
<name>A0A4U2YQS5_9BACI</name>
<sequence length="177" mass="20864">MIRKRDIDVRAYPQGINMLELLAKFPAKYDDGMMQRKAEKIKGYFEEAKAWYEQLDFHVFKDILLEATFDNLHESNYLFVYYLLKHNEKPNLHDLAYLLMSQPLCHTERAYFIAYNHAKRAAALTDYADTALLENIIFLHGVPDQMVSDAEAEKVARKFLAIDSRNEIAKQWLKERK</sequence>
<organism evidence="1 2">
    <name type="scientific">Lysinibacillus mangiferihumi</name>
    <dbReference type="NCBI Taxonomy" id="1130819"/>
    <lineage>
        <taxon>Bacteria</taxon>
        <taxon>Bacillati</taxon>
        <taxon>Bacillota</taxon>
        <taxon>Bacilli</taxon>
        <taxon>Bacillales</taxon>
        <taxon>Bacillaceae</taxon>
        <taxon>Lysinibacillus</taxon>
    </lineage>
</organism>
<gene>
    <name evidence="1" type="ORF">FC756_18415</name>
</gene>
<dbReference type="EMBL" id="SZPU01000069">
    <property type="protein sequence ID" value="TKI63274.1"/>
    <property type="molecule type" value="Genomic_DNA"/>
</dbReference>
<keyword evidence="2" id="KW-1185">Reference proteome</keyword>
<proteinExistence type="predicted"/>
<dbReference type="RefSeq" id="WP_107897664.1">
    <property type="nucleotide sequence ID" value="NZ_PYWM01000051.1"/>
</dbReference>
<protein>
    <submittedName>
        <fullName evidence="1">Uncharacterized protein</fullName>
    </submittedName>
</protein>
<evidence type="ECO:0000313" key="1">
    <source>
        <dbReference type="EMBL" id="TKI63274.1"/>
    </source>
</evidence>
<dbReference type="Proteomes" id="UP000308744">
    <property type="component" value="Unassembled WGS sequence"/>
</dbReference>
<accession>A0A4U2YQS5</accession>